<dbReference type="Gene3D" id="3.20.20.80">
    <property type="entry name" value="Glycosidases"/>
    <property type="match status" value="2"/>
</dbReference>
<dbReference type="InterPro" id="IPR013783">
    <property type="entry name" value="Ig-like_fold"/>
</dbReference>
<protein>
    <recommendedName>
        <fullName evidence="7">pullulanase</fullName>
        <ecNumber evidence="7">3.2.1.41</ecNumber>
    </recommendedName>
    <alternativeName>
        <fullName evidence="8">Alpha-dextrin endo-1,6-alpha-glucosidase</fullName>
    </alternativeName>
    <alternativeName>
        <fullName evidence="9">Pullulan 6-glucanohydrolase</fullName>
    </alternativeName>
</protein>
<feature type="domain" description="Glycosyl hydrolase family 13 catalytic" evidence="12">
    <location>
        <begin position="1572"/>
        <end position="1974"/>
    </location>
</feature>
<dbReference type="InterPro" id="IPR002044">
    <property type="entry name" value="CBM20"/>
</dbReference>
<dbReference type="InterPro" id="IPR005323">
    <property type="entry name" value="CBM41_pullulanase"/>
</dbReference>
<dbReference type="InterPro" id="IPR040806">
    <property type="entry name" value="SpuA_C"/>
</dbReference>
<dbReference type="InterPro" id="IPR004193">
    <property type="entry name" value="Glyco_hydro_13_N"/>
</dbReference>
<keyword evidence="2 11" id="KW-0732">Signal</keyword>
<dbReference type="GO" id="GO:0051060">
    <property type="term" value="F:pullulanase activity"/>
    <property type="evidence" value="ECO:0007669"/>
    <property type="project" value="UniProtKB-EC"/>
</dbReference>
<evidence type="ECO:0000256" key="3">
    <source>
        <dbReference type="ARBA" id="ARBA00022801"/>
    </source>
</evidence>
<dbReference type="Pfam" id="PF00128">
    <property type="entry name" value="Alpha-amylase"/>
    <property type="match status" value="2"/>
</dbReference>
<gene>
    <name evidence="14" type="ORF">N7Z68_16050</name>
</gene>
<evidence type="ECO:0000256" key="11">
    <source>
        <dbReference type="SAM" id="SignalP"/>
    </source>
</evidence>
<dbReference type="InterPro" id="IPR014755">
    <property type="entry name" value="Cu-Rt/internalin_Ig-like"/>
</dbReference>
<organism evidence="14 15">
    <name type="scientific">Alkalihalobacterium chitinilyticum</name>
    <dbReference type="NCBI Taxonomy" id="2980103"/>
    <lineage>
        <taxon>Bacteria</taxon>
        <taxon>Bacillati</taxon>
        <taxon>Bacillota</taxon>
        <taxon>Bacilli</taxon>
        <taxon>Bacillales</taxon>
        <taxon>Bacillaceae</taxon>
        <taxon>Alkalihalobacterium</taxon>
    </lineage>
</organism>
<keyword evidence="15" id="KW-1185">Reference proteome</keyword>
<dbReference type="Gene3D" id="2.60.40.1180">
    <property type="entry name" value="Golgi alpha-mannosidase II"/>
    <property type="match status" value="2"/>
</dbReference>
<dbReference type="InterPro" id="IPR013784">
    <property type="entry name" value="Carb-bd-like_fold"/>
</dbReference>
<dbReference type="Pfam" id="PF16561">
    <property type="entry name" value="AMPK1_CBM"/>
    <property type="match status" value="1"/>
</dbReference>
<evidence type="ECO:0000256" key="5">
    <source>
        <dbReference type="ARBA" id="ARBA00023295"/>
    </source>
</evidence>
<feature type="domain" description="CBM20" evidence="13">
    <location>
        <begin position="46"/>
        <end position="126"/>
    </location>
</feature>
<dbReference type="InterPro" id="IPR032640">
    <property type="entry name" value="AMPK1_CBM"/>
</dbReference>
<evidence type="ECO:0000256" key="4">
    <source>
        <dbReference type="ARBA" id="ARBA00022837"/>
    </source>
</evidence>
<dbReference type="RefSeq" id="WP_275119476.1">
    <property type="nucleotide sequence ID" value="NZ_JAOTPO010000011.1"/>
</dbReference>
<dbReference type="SUPFAM" id="SSF49452">
    <property type="entry name" value="Starch-binding domain-like"/>
    <property type="match status" value="4"/>
</dbReference>
<dbReference type="CDD" id="cd10315">
    <property type="entry name" value="CBM41_pullulanase"/>
    <property type="match status" value="3"/>
</dbReference>
<evidence type="ECO:0000256" key="10">
    <source>
        <dbReference type="SAM" id="MobiDB-lite"/>
    </source>
</evidence>
<sequence>MVKRKDQRSISIFLVFLMVFSLLTGAFPAVAAGTNDTIKSPVVDKKGNVTFNAEHEGDNLYVVGSINEWDVANAIPMEKRNGVFSTTLNLSPNKYEYKYTLAQNWNEGDFIDPLNPHSEGGNSILYVPGVKVDQIPSSVEQGSETSLKGSFIDGAGGTTEVTPNWSLVTSIEGVELTGNVLTVASDAEAGKTFRIQAEHDGYVSEREVTIVSGLNEFIINYYCHDGKAMDWNMWIFGAGLNGAAYDFQALDGEFAKGSYHFVQDEISVITRLGNWDSQEMDRTIKVPQGESQVEVWLVQGDKEVYYEKPSFTDDPYQPPTVRFVYERENKDYADWNIWVWNTGAKNGQIDFEKVSDVATANIEVGKTTKSMGFKLRKGTDWSVVDVDEDRSIHISPTEKLTKVYVQEGKQEFFTVPFAQAPSIEQGNVTFFYRDADLYKQGAMNTIDSVQVKLDGKVHDMTFEEKNERFIFTYENLEEGTYEYTYLVTKDGVATEITDPYNTNADGKSMIDLSSVTIEITTEVSPSSINYNQNAVLALEVKDQEGNDANLEAIREMYVDLSALGGKERTTIDPELKAITIAVRDNVSAGTKALPITVVDVYGNTHNGEAEVHIKPREFANEGDFDWDEARIYFMLTDRFADGDETNNVHYGYDPSNRGSYQGGDFKGITQNLDYLDELGINTIWITPIVENVYHNVAYNDANAAIPYYGYHGYWALDFEKLNPHLGTLEDFHELIDATSDRGMNIMVDVVLNHTGYGLKLENENEENPPNGFPSDEDRQKYADMLRQDGGGGDAVTGELAGLPDLITEDPAVREQIVDWQVGWLQKATTPNGNTIDYFRVDTVKHVEDTTWMHFKNELTLAKPEFKMIGEAWGAGANNQYTEQYLNSGMMDSLLDFDFKYIARDLVNGQIESVNRRIKDRNDSINNSATLGQFLGSHDEDGFLHLINDQDTSKLKVAAALQITSKGQPVIYYGEELGLSGKDNWPHYDNRYNFPWDQVEGNDVHEHYQKLLNIRGDYSQVFSKGSHELVKGNNASGHMIFKRSYEGQSVLVGINTKKEAAEVTFTVPFKVGETVEDLYNNTTTTVAADKTVTLTLPGREEGGTFILASSEKDDESEITVPPIEKDTLRIHYQRDDNSFKNLGLWLWHDVASPSENWPAGGTPFVEGQRTDYGAYIDIPIKKDAKKVGFLVLNMTNGDKDGDDKLVDLFSPQLNEVWIKQGSDQVFIVEPIELPENTLRINYERTDKNYDGWGTWLWGDVASPSSTWPSDAVDVAGVGKYGAYYDVKLADAAKEIGFLFVNKASGAQTGDYKFSQLEYNQIFIKDGDEQVYTNPFGSIPVALLSGEVLSDSKIQLRFTKTEGLVEQDLKDQIEIVDRNNSGITVDSVTIKNDNLVELNGTLDLETMPFTITYGEQTITVTGGWRMIDEMFSYDGELGATLHEDGTATLKLWSPKADNVSIVLYDKKDQFKVVKEEISMTLGERGVWQVTLNKENTGLNSLRGYYYHYAITHGDETRLALDPYAKSMATWANEERGGKYPIGKAAIVDPSVIGPKLDFAQIEGFEKREDAIIYEVHVRDFTSDPSIEEQLNAPFGTFTALIDKLDYIEALGVTHIQLLPVMSYFWGDEWARTIREMEYSSSGNNYNWGYDPHSYFSLTGMYSENPDNPEKRIEEFKMLIDEIHNRGMGVVLDVVYNHTARVDIFEDLVPNYYHFMDADGTSRTSFGGGRLGTTHEMARRILVDSILYWVDEFKVDGFRFDMMGDHDAESIQIAYDRAKELNPNIIMIGEGWRTFVGDEGDPVMAADQDWMQHTESVGVFSDDFRNELKSGFGSEGQPRFLTGGPRNIQQIFDNVAANPHNFVATHPGDVVPYIEAHDNLTLHDVIAQSIKKDPEFHQEEIHQRIRLGNLMVLTAQGTAFIHAGQEFGRTKQFRAETSEAPYKSTYMTDENGKPFVYPYFIHDSYDSSDRINMIDWEMATNAEEYPINNLTREYTTGLIELRRSSDAFRLGTMDEVNANVSLINAPEMNERDLIIGYQTVSSNGAETYYVFVNADSKERTLTLADIDLTEGSVIVDGNEAGTTEVTEPKGFELSADHITLDALTAVVVKISDEEVEEPTHPGKGKGKEKGKGEDRGKGKEKGKEKGNSQGNDKGKDNKKQGKGNPGHSPKKSDEGAAHPRVNSGKDTFPPANGKGAANELLPAFFNSSPWQMNFNYQ</sequence>
<dbReference type="SUPFAM" id="SSF81296">
    <property type="entry name" value="E set domains"/>
    <property type="match status" value="2"/>
</dbReference>
<dbReference type="InterPro" id="IPR013780">
    <property type="entry name" value="Glyco_hydro_b"/>
</dbReference>
<dbReference type="Gene3D" id="2.60.40.1110">
    <property type="match status" value="4"/>
</dbReference>
<feature type="compositionally biased region" description="Basic and acidic residues" evidence="10">
    <location>
        <begin position="2114"/>
        <end position="2156"/>
    </location>
</feature>
<accession>A0ABT5VHE5</accession>
<comment type="catalytic activity">
    <reaction evidence="6">
        <text>Hydrolysis of (1-&gt;6)-alpha-D-glucosidic linkages in pullulan, amylopectin and glycogen, and in the alpha- and beta-limit dextrins of amylopectin and glycogen.</text>
        <dbReference type="EC" id="3.2.1.41"/>
    </reaction>
</comment>
<keyword evidence="3 14" id="KW-0378">Hydrolase</keyword>
<dbReference type="Pfam" id="PF02922">
    <property type="entry name" value="CBM_48"/>
    <property type="match status" value="1"/>
</dbReference>
<dbReference type="NCBIfam" id="TIGR02102">
    <property type="entry name" value="pullulan_Gpos"/>
    <property type="match status" value="1"/>
</dbReference>
<feature type="signal peptide" evidence="11">
    <location>
        <begin position="1"/>
        <end position="31"/>
    </location>
</feature>
<evidence type="ECO:0000256" key="1">
    <source>
        <dbReference type="ARBA" id="ARBA00008061"/>
    </source>
</evidence>
<dbReference type="Pfam" id="PF18033">
    <property type="entry name" value="SpuA_C"/>
    <property type="match status" value="1"/>
</dbReference>
<evidence type="ECO:0000256" key="2">
    <source>
        <dbReference type="ARBA" id="ARBA00022729"/>
    </source>
</evidence>
<dbReference type="InterPro" id="IPR014756">
    <property type="entry name" value="Ig_E-set"/>
</dbReference>
<evidence type="ECO:0000259" key="12">
    <source>
        <dbReference type="SMART" id="SM00642"/>
    </source>
</evidence>
<feature type="chain" id="PRO_5045132776" description="pullulanase" evidence="11">
    <location>
        <begin position="32"/>
        <end position="2214"/>
    </location>
</feature>
<proteinExistence type="inferred from homology"/>
<dbReference type="InterPro" id="IPR011838">
    <property type="entry name" value="Pullulan_Gpos"/>
</dbReference>
<dbReference type="SMART" id="SM01065">
    <property type="entry name" value="CBM_2"/>
    <property type="match status" value="1"/>
</dbReference>
<evidence type="ECO:0000256" key="6">
    <source>
        <dbReference type="ARBA" id="ARBA00023965"/>
    </source>
</evidence>
<dbReference type="InterPro" id="IPR006047">
    <property type="entry name" value="GH13_cat_dom"/>
</dbReference>
<dbReference type="EC" id="3.2.1.41" evidence="7"/>
<dbReference type="Pfam" id="PF03714">
    <property type="entry name" value="PUD"/>
    <property type="match status" value="4"/>
</dbReference>
<comment type="similarity">
    <text evidence="1">Belongs to the glycosyl hydrolase 13 family.</text>
</comment>
<evidence type="ECO:0000256" key="8">
    <source>
        <dbReference type="ARBA" id="ARBA00029618"/>
    </source>
</evidence>
<keyword evidence="4" id="KW-0106">Calcium</keyword>
<evidence type="ECO:0000313" key="15">
    <source>
        <dbReference type="Proteomes" id="UP001148125"/>
    </source>
</evidence>
<dbReference type="SUPFAM" id="SSF51445">
    <property type="entry name" value="(Trans)glycosidases"/>
    <property type="match status" value="2"/>
</dbReference>
<evidence type="ECO:0000313" key="14">
    <source>
        <dbReference type="EMBL" id="MDE5414873.1"/>
    </source>
</evidence>
<dbReference type="InterPro" id="IPR017853">
    <property type="entry name" value="GH"/>
</dbReference>
<dbReference type="Gene3D" id="2.60.40.10">
    <property type="entry name" value="Immunoglobulins"/>
    <property type="match status" value="2"/>
</dbReference>
<dbReference type="EMBL" id="JAOTPO010000011">
    <property type="protein sequence ID" value="MDE5414873.1"/>
    <property type="molecule type" value="Genomic_DNA"/>
</dbReference>
<dbReference type="SMART" id="SM00642">
    <property type="entry name" value="Aamy"/>
    <property type="match status" value="2"/>
</dbReference>
<dbReference type="PANTHER" id="PTHR43002">
    <property type="entry name" value="GLYCOGEN DEBRANCHING ENZYME"/>
    <property type="match status" value="1"/>
</dbReference>
<name>A0ABT5VHE5_9BACI</name>
<dbReference type="Gene3D" id="2.60.40.1220">
    <property type="match status" value="1"/>
</dbReference>
<evidence type="ECO:0000256" key="9">
    <source>
        <dbReference type="ARBA" id="ARBA00031076"/>
    </source>
</evidence>
<feature type="domain" description="Glycosyl hydrolase family 13 catalytic" evidence="12">
    <location>
        <begin position="633"/>
        <end position="1014"/>
    </location>
</feature>
<evidence type="ECO:0000256" key="7">
    <source>
        <dbReference type="ARBA" id="ARBA00024062"/>
    </source>
</evidence>
<dbReference type="SUPFAM" id="SSF51011">
    <property type="entry name" value="Glycosyl hydrolase domain"/>
    <property type="match status" value="1"/>
</dbReference>
<feature type="region of interest" description="Disordered" evidence="10">
    <location>
        <begin position="2109"/>
        <end position="2194"/>
    </location>
</feature>
<evidence type="ECO:0000259" key="13">
    <source>
        <dbReference type="SMART" id="SM01065"/>
    </source>
</evidence>
<dbReference type="CDD" id="cd11341">
    <property type="entry name" value="AmyAc_Pullulanase_LD-like"/>
    <property type="match status" value="1"/>
</dbReference>
<comment type="caution">
    <text evidence="14">The sequence shown here is derived from an EMBL/GenBank/DDBJ whole genome shotgun (WGS) entry which is preliminary data.</text>
</comment>
<keyword evidence="5 14" id="KW-0326">Glycosidase</keyword>
<dbReference type="CDD" id="cd02860">
    <property type="entry name" value="E_set_Pullulanase"/>
    <property type="match status" value="1"/>
</dbReference>
<dbReference type="Proteomes" id="UP001148125">
    <property type="component" value="Unassembled WGS sequence"/>
</dbReference>
<reference evidence="14" key="1">
    <citation type="submission" date="2024-05" db="EMBL/GenBank/DDBJ databases">
        <title>Alkalihalobacillus sp. strain MEB203 novel alkaliphilic bacterium from Lonar Lake, India.</title>
        <authorList>
            <person name="Joshi A."/>
            <person name="Thite S."/>
            <person name="Mengade P."/>
        </authorList>
    </citation>
    <scope>NUCLEOTIDE SEQUENCE</scope>
    <source>
        <strain evidence="14">MEB 203</strain>
    </source>
</reference>